<keyword evidence="3 6" id="KW-0812">Transmembrane</keyword>
<dbReference type="GO" id="GO:0005886">
    <property type="term" value="C:plasma membrane"/>
    <property type="evidence" value="ECO:0007669"/>
    <property type="project" value="UniProtKB-SubCell"/>
</dbReference>
<organism evidence="8 9">
    <name type="scientific">Oceaniradius stylonematis</name>
    <dbReference type="NCBI Taxonomy" id="2184161"/>
    <lineage>
        <taxon>Bacteria</taxon>
        <taxon>Pseudomonadati</taxon>
        <taxon>Pseudomonadota</taxon>
        <taxon>Alphaproteobacteria</taxon>
        <taxon>Hyphomicrobiales</taxon>
        <taxon>Ahrensiaceae</taxon>
        <taxon>Oceaniradius</taxon>
    </lineage>
</organism>
<feature type="transmembrane region" description="Helical" evidence="6">
    <location>
        <begin position="43"/>
        <end position="60"/>
    </location>
</feature>
<reference evidence="8 9" key="1">
    <citation type="journal article" date="2018" name="Int. J. Syst. Bacteriol.">
        <title>Oceaniradius stylonemae gen. nov., sp. nov., isolated from a red alga, Stylonema cornu-cervi.</title>
        <authorList>
            <person name="Jeong S."/>
        </authorList>
    </citation>
    <scope>NUCLEOTIDE SEQUENCE [LARGE SCALE GENOMIC DNA]</scope>
    <source>
        <strain evidence="8 9">StC1</strain>
    </source>
</reference>
<keyword evidence="5 6" id="KW-0472">Membrane</keyword>
<evidence type="ECO:0000256" key="5">
    <source>
        <dbReference type="ARBA" id="ARBA00023136"/>
    </source>
</evidence>
<evidence type="ECO:0000256" key="3">
    <source>
        <dbReference type="ARBA" id="ARBA00022692"/>
    </source>
</evidence>
<dbReference type="Gene3D" id="3.40.720.10">
    <property type="entry name" value="Alkaline Phosphatase, subunit A"/>
    <property type="match status" value="1"/>
</dbReference>
<dbReference type="RefSeq" id="WP_109768934.1">
    <property type="nucleotide sequence ID" value="NZ_QFWV02000004.1"/>
</dbReference>
<accession>A0A3A8AN86</accession>
<evidence type="ECO:0000256" key="6">
    <source>
        <dbReference type="SAM" id="Phobius"/>
    </source>
</evidence>
<evidence type="ECO:0000313" key="9">
    <source>
        <dbReference type="Proteomes" id="UP000246132"/>
    </source>
</evidence>
<feature type="transmembrane region" description="Helical" evidence="6">
    <location>
        <begin position="20"/>
        <end position="37"/>
    </location>
</feature>
<dbReference type="EMBL" id="QFWV02000004">
    <property type="protein sequence ID" value="RKF07373.1"/>
    <property type="molecule type" value="Genomic_DNA"/>
</dbReference>
<dbReference type="SUPFAM" id="SSF53649">
    <property type="entry name" value="Alkaline phosphatase-like"/>
    <property type="match status" value="1"/>
</dbReference>
<proteinExistence type="predicted"/>
<dbReference type="InterPro" id="IPR017850">
    <property type="entry name" value="Alkaline_phosphatase_core_sf"/>
</dbReference>
<dbReference type="PANTHER" id="PTHR47371">
    <property type="entry name" value="LIPOTEICHOIC ACID SYNTHASE"/>
    <property type="match status" value="1"/>
</dbReference>
<sequence>MTPQTTPTPQTEPKAEAGGWVFGVTLTLLGFGFMLQSLFDTDIVVSGLVVLVVVVLVSLAGPRRGHSGRARFLPPLVLFPTLLFAFWYFITIKFGQFGLGPILFHANHGVEANGVVSEFLRTSRMPLAYIVALVVGLWLLSATDHRFRRIDRLAVLPLLVFNPFTWSVAEYVGDAEAASHKVVYSGYAEIGDLRKAGTNRPNLLILYLESSERTLMDEGAFGDVMAPLAPFAARGIELTNLHEAALTNWTLAGQVASQCGVPLMPLGLVTHNSFHFIDDAFMPGATCLADLLKRDGYQTTVMQTAPLRFAGADKFAASHGWQKPLAFSQLRADYPDGGNEWGLDDEDIFDAAFHEIERIVETGSPFALSVTNIGGHTPNGFVSRSCHGRPTVDRFDDPTLKAFRCSHELAAELLDRLEVSGHLDNTVVVIQSDHLAMRNSVYRQLKQRERRNFFVAFGPGIEPQAIDRDATMMDVYPTILELLGYAPPDGRAGIGVSLLSQNHTLIETHGLPALDKAIYGDTALRNRLWGVEAGS</sequence>
<evidence type="ECO:0000256" key="4">
    <source>
        <dbReference type="ARBA" id="ARBA00022989"/>
    </source>
</evidence>
<dbReference type="CDD" id="cd16015">
    <property type="entry name" value="LTA_synthase"/>
    <property type="match status" value="1"/>
</dbReference>
<dbReference type="Proteomes" id="UP000246132">
    <property type="component" value="Unassembled WGS sequence"/>
</dbReference>
<feature type="domain" description="Sulfatase N-terminal" evidence="7">
    <location>
        <begin position="201"/>
        <end position="485"/>
    </location>
</feature>
<feature type="transmembrane region" description="Helical" evidence="6">
    <location>
        <begin position="126"/>
        <end position="143"/>
    </location>
</feature>
<dbReference type="InterPro" id="IPR000917">
    <property type="entry name" value="Sulfatase_N"/>
</dbReference>
<comment type="subcellular location">
    <subcellularLocation>
        <location evidence="1">Cell membrane</location>
        <topology evidence="1">Multi-pass membrane protein</topology>
    </subcellularLocation>
</comment>
<comment type="caution">
    <text evidence="8">The sequence shown here is derived from an EMBL/GenBank/DDBJ whole genome shotgun (WGS) entry which is preliminary data.</text>
</comment>
<protein>
    <recommendedName>
        <fullName evidence="7">Sulfatase N-terminal domain-containing protein</fullName>
    </recommendedName>
</protein>
<feature type="transmembrane region" description="Helical" evidence="6">
    <location>
        <begin position="72"/>
        <end position="90"/>
    </location>
</feature>
<keyword evidence="2" id="KW-1003">Cell membrane</keyword>
<dbReference type="PANTHER" id="PTHR47371:SF3">
    <property type="entry name" value="PHOSPHOGLYCEROL TRANSFERASE I"/>
    <property type="match status" value="1"/>
</dbReference>
<keyword evidence="4 6" id="KW-1133">Transmembrane helix</keyword>
<evidence type="ECO:0000256" key="1">
    <source>
        <dbReference type="ARBA" id="ARBA00004651"/>
    </source>
</evidence>
<keyword evidence="9" id="KW-1185">Reference proteome</keyword>
<dbReference type="OrthoDB" id="9760224at2"/>
<evidence type="ECO:0000256" key="2">
    <source>
        <dbReference type="ARBA" id="ARBA00022475"/>
    </source>
</evidence>
<dbReference type="InterPro" id="IPR050448">
    <property type="entry name" value="OpgB/LTA_synthase_biosynth"/>
</dbReference>
<gene>
    <name evidence="8" type="ORF">DEM25_006045</name>
</gene>
<evidence type="ECO:0000313" key="8">
    <source>
        <dbReference type="EMBL" id="RKF07373.1"/>
    </source>
</evidence>
<evidence type="ECO:0000259" key="7">
    <source>
        <dbReference type="Pfam" id="PF00884"/>
    </source>
</evidence>
<dbReference type="Pfam" id="PF00884">
    <property type="entry name" value="Sulfatase"/>
    <property type="match status" value="1"/>
</dbReference>
<dbReference type="AlphaFoldDB" id="A0A3A8AN86"/>
<name>A0A3A8AN86_9HYPH</name>